<proteinExistence type="predicted"/>
<dbReference type="Proteomes" id="UP000887579">
    <property type="component" value="Unplaced"/>
</dbReference>
<organism evidence="1 2">
    <name type="scientific">Panagrolaimus sp. ES5</name>
    <dbReference type="NCBI Taxonomy" id="591445"/>
    <lineage>
        <taxon>Eukaryota</taxon>
        <taxon>Metazoa</taxon>
        <taxon>Ecdysozoa</taxon>
        <taxon>Nematoda</taxon>
        <taxon>Chromadorea</taxon>
        <taxon>Rhabditida</taxon>
        <taxon>Tylenchina</taxon>
        <taxon>Panagrolaimomorpha</taxon>
        <taxon>Panagrolaimoidea</taxon>
        <taxon>Panagrolaimidae</taxon>
        <taxon>Panagrolaimus</taxon>
    </lineage>
</organism>
<protein>
    <submittedName>
        <fullName evidence="2">Uncharacterized protein</fullName>
    </submittedName>
</protein>
<name>A0AC34F630_9BILA</name>
<evidence type="ECO:0000313" key="1">
    <source>
        <dbReference type="Proteomes" id="UP000887579"/>
    </source>
</evidence>
<dbReference type="WBParaSite" id="ES5_v2.g12521.t1">
    <property type="protein sequence ID" value="ES5_v2.g12521.t1"/>
    <property type="gene ID" value="ES5_v2.g12521"/>
</dbReference>
<evidence type="ECO:0000313" key="2">
    <source>
        <dbReference type="WBParaSite" id="ES5_v2.g12521.t1"/>
    </source>
</evidence>
<accession>A0AC34F630</accession>
<reference evidence="2" key="1">
    <citation type="submission" date="2022-11" db="UniProtKB">
        <authorList>
            <consortium name="WormBaseParasite"/>
        </authorList>
    </citation>
    <scope>IDENTIFICATION</scope>
</reference>
<sequence length="387" mass="44383">MYFITPARPDIFLIGIYENQLFGFGENEKKKLCIYRKSIFDIGDWEVFFTTDVTVMKTECCDTGLHVNQFPRVYSIDIITKEFIAYKMLAGIYYELAIPGLKLCCKCLKPIIRFLGNCLNTVCFLITLRRYSSAGKTDFRLLFAVNKSQHCIFYKNMDNITLDSAPLSSNIAVTVHGQLLSVREKSEDGRMQLLSILYPPHNFIARIRDDDASIWHDITFCSDHYNGIYGLTREQKDDDTVILKLYFITISYPAPGISFHYVTSCTVDAKFPSFGSTPFYFSYAYKCKIPGGTIETSPIFIFPHFIAFQSAEGIVTVPLRMLSLSESAYLSLSRIPEPSIPVTEVKLSVFQRIQKFLRRKSKKVKDPWMSLNFIKKTLGLSKDFELK</sequence>